<sequence length="550" mass="60315">MDTQNVVSAVSALVPDARTLLVAVSGGGDSVALLRLLVPSPYRLVVGHVDHALRPDSGNDAAFVRALCEALDVPCHTARIDVARVAESRGWNLEDAARRLRYEFLTRTAKRVGADAVLTAHTQDDQAETVLMQLLRGAAYLTGIPPRRGRIVRPLLGVSRGQLRAYLETLDQLYHEDATNADTRRTRAWLRREVLPPLEKRYPHVSGTLARLADLQYDQAQMLRAQARQLFREGGLELNGLNREHPALQRTAIATLLGDAGVPPDALHIEAIRHNLGAVEPVRVSLPRGRQARIAYGRLEVVSHAERPQPPKVPDALPAELDPIKLAAFPALHYRIRVPGDSIRLMGGRKGVSDLLIDRKVPRELRSLRVLATHPVGPSEVLWIEGVAADVRVATSTPDPDVPWLRRALVQAEQAAQAGEVPVGAVVVRRGTLVAEAANMSRSEADPTAHAELRALREAARVLGDWRLEDCTLYVTLEPCPMCFGAALTAHLPRVVYGAPNRREGALGGVTDLRDHPWKRTLEVRSGVLAHDAERLLKNFFAAQRPLKVT</sequence>
<dbReference type="InterPro" id="IPR012796">
    <property type="entry name" value="Lysidine-tRNA-synth_C"/>
</dbReference>
<evidence type="ECO:0000256" key="10">
    <source>
        <dbReference type="HAMAP-Rule" id="MF_01161"/>
    </source>
</evidence>
<comment type="similarity">
    <text evidence="10">Belongs to the tRNA(Ile)-lysidine synthase family.</text>
</comment>
<dbReference type="InterPro" id="IPR014729">
    <property type="entry name" value="Rossmann-like_a/b/a_fold"/>
</dbReference>
<dbReference type="EMBL" id="CADCWP010000001">
    <property type="protein sequence ID" value="CAA9551958.1"/>
    <property type="molecule type" value="Genomic_DNA"/>
</dbReference>
<feature type="domain" description="CMP/dCMP-type deaminase" evidence="11">
    <location>
        <begin position="399"/>
        <end position="529"/>
    </location>
</feature>
<keyword evidence="6 10" id="KW-0067">ATP-binding</keyword>
<dbReference type="InterPro" id="IPR002125">
    <property type="entry name" value="CMP_dCMP_dom"/>
</dbReference>
<dbReference type="CDD" id="cd01285">
    <property type="entry name" value="nucleoside_deaminase"/>
    <property type="match status" value="1"/>
</dbReference>
<keyword evidence="3 10" id="KW-0436">Ligase</keyword>
<dbReference type="SUPFAM" id="SSF52402">
    <property type="entry name" value="Adenine nucleotide alpha hydrolases-like"/>
    <property type="match status" value="1"/>
</dbReference>
<name>A0A6J4UIX5_9DEIN</name>
<evidence type="ECO:0000256" key="5">
    <source>
        <dbReference type="ARBA" id="ARBA00022741"/>
    </source>
</evidence>
<comment type="function">
    <text evidence="9">Catalyzes the deamination of adenosine to inosine at the wobble position 34 of tRNA(Arg2).</text>
</comment>
<dbReference type="GO" id="GO:0005524">
    <property type="term" value="F:ATP binding"/>
    <property type="evidence" value="ECO:0007669"/>
    <property type="project" value="UniProtKB-UniRule"/>
</dbReference>
<evidence type="ECO:0000256" key="2">
    <source>
        <dbReference type="ARBA" id="ARBA00022490"/>
    </source>
</evidence>
<accession>A0A6J4UIX5</accession>
<dbReference type="InterPro" id="IPR028883">
    <property type="entry name" value="tRNA_aden_deaminase"/>
</dbReference>
<evidence type="ECO:0000256" key="6">
    <source>
        <dbReference type="ARBA" id="ARBA00022840"/>
    </source>
</evidence>
<keyword evidence="4 10" id="KW-0819">tRNA processing</keyword>
<dbReference type="InterPro" id="IPR058535">
    <property type="entry name" value="MafB19-deam"/>
</dbReference>
<dbReference type="NCBIfam" id="TIGR02433">
    <property type="entry name" value="lysidine_TilS_C"/>
    <property type="match status" value="1"/>
</dbReference>
<feature type="binding site" evidence="10">
    <location>
        <begin position="25"/>
        <end position="30"/>
    </location>
    <ligand>
        <name>ATP</name>
        <dbReference type="ChEBI" id="CHEBI:30616"/>
    </ligand>
</feature>
<dbReference type="SUPFAM" id="SSF53927">
    <property type="entry name" value="Cytidine deaminase-like"/>
    <property type="match status" value="1"/>
</dbReference>
<comment type="similarity">
    <text evidence="9">Belongs to the cytidine and deoxycytidylate deaminase family.</text>
</comment>
<dbReference type="GO" id="GO:0005737">
    <property type="term" value="C:cytoplasm"/>
    <property type="evidence" value="ECO:0007669"/>
    <property type="project" value="UniProtKB-SubCell"/>
</dbReference>
<keyword evidence="9 12" id="KW-0378">Hydrolase</keyword>
<dbReference type="EC" id="6.3.4.19" evidence="10"/>
<dbReference type="SUPFAM" id="SSF82829">
    <property type="entry name" value="MesJ substrate recognition domain-like"/>
    <property type="match status" value="1"/>
</dbReference>
<dbReference type="InterPro" id="IPR012094">
    <property type="entry name" value="tRNA_Ile_lys_synt"/>
</dbReference>
<feature type="active site" description="Proton donor" evidence="9">
    <location>
        <position position="452"/>
    </location>
</feature>
<organism evidence="12">
    <name type="scientific">uncultured Truepera sp</name>
    <dbReference type="NCBI Taxonomy" id="543023"/>
    <lineage>
        <taxon>Bacteria</taxon>
        <taxon>Thermotogati</taxon>
        <taxon>Deinococcota</taxon>
        <taxon>Deinococci</taxon>
        <taxon>Trueperales</taxon>
        <taxon>Trueperaceae</taxon>
        <taxon>Truepera</taxon>
        <taxon>environmental samples</taxon>
    </lineage>
</organism>
<keyword evidence="2 10" id="KW-0963">Cytoplasm</keyword>
<comment type="function">
    <text evidence="10">Ligates lysine onto the cytidine present at position 34 of the AUA codon-specific tRNA(Ile) that contains the anticodon CAU, in an ATP-dependent manner. Cytidine is converted to lysidine, thus changing the amino acid specificity of the tRNA from methionine to isoleucine.</text>
</comment>
<dbReference type="Gene3D" id="3.40.50.620">
    <property type="entry name" value="HUPs"/>
    <property type="match status" value="1"/>
</dbReference>
<comment type="domain">
    <text evidence="10">The N-terminal region contains the highly conserved SGGXDS motif, predicted to be a P-loop motif involved in ATP binding.</text>
</comment>
<dbReference type="GO" id="GO:0052717">
    <property type="term" value="F:tRNA-specific adenosine-34 deaminase activity"/>
    <property type="evidence" value="ECO:0007669"/>
    <property type="project" value="UniProtKB-UniRule"/>
</dbReference>
<comment type="subunit">
    <text evidence="9">Homodimer.</text>
</comment>
<dbReference type="PANTHER" id="PTHR43033:SF1">
    <property type="entry name" value="TRNA(ILE)-LYSIDINE SYNTHASE-RELATED"/>
    <property type="match status" value="1"/>
</dbReference>
<keyword evidence="9" id="KW-0862">Zinc</keyword>
<comment type="cofactor">
    <cofactor evidence="9">
        <name>Zn(2+)</name>
        <dbReference type="ChEBI" id="CHEBI:29105"/>
    </cofactor>
    <text evidence="9">Binds 1 zinc ion per subunit.</text>
</comment>
<dbReference type="SUPFAM" id="SSF56037">
    <property type="entry name" value="PheT/TilS domain"/>
    <property type="match status" value="1"/>
</dbReference>
<comment type="catalytic activity">
    <reaction evidence="8 10">
        <text>cytidine(34) in tRNA(Ile2) + L-lysine + ATP = lysidine(34) in tRNA(Ile2) + AMP + diphosphate + H(+)</text>
        <dbReference type="Rhea" id="RHEA:43744"/>
        <dbReference type="Rhea" id="RHEA-COMP:10625"/>
        <dbReference type="Rhea" id="RHEA-COMP:10670"/>
        <dbReference type="ChEBI" id="CHEBI:15378"/>
        <dbReference type="ChEBI" id="CHEBI:30616"/>
        <dbReference type="ChEBI" id="CHEBI:32551"/>
        <dbReference type="ChEBI" id="CHEBI:33019"/>
        <dbReference type="ChEBI" id="CHEBI:82748"/>
        <dbReference type="ChEBI" id="CHEBI:83665"/>
        <dbReference type="ChEBI" id="CHEBI:456215"/>
        <dbReference type="EC" id="6.3.4.19"/>
    </reaction>
</comment>
<proteinExistence type="inferred from homology"/>
<reference evidence="12" key="1">
    <citation type="submission" date="2020-02" db="EMBL/GenBank/DDBJ databases">
        <authorList>
            <person name="Meier V. D."/>
        </authorList>
    </citation>
    <scope>NUCLEOTIDE SEQUENCE</scope>
    <source>
        <strain evidence="12">AVDCRST_MAG86</strain>
    </source>
</reference>
<evidence type="ECO:0000259" key="11">
    <source>
        <dbReference type="PROSITE" id="PS51747"/>
    </source>
</evidence>
<dbReference type="Pfam" id="PF01171">
    <property type="entry name" value="ATP_bind_3"/>
    <property type="match status" value="1"/>
</dbReference>
<feature type="binding site" evidence="9">
    <location>
        <position position="450"/>
    </location>
    <ligand>
        <name>Zn(2+)</name>
        <dbReference type="ChEBI" id="CHEBI:29105"/>
        <note>catalytic</note>
    </ligand>
</feature>
<dbReference type="AlphaFoldDB" id="A0A6J4UIX5"/>
<feature type="binding site" evidence="9">
    <location>
        <position position="483"/>
    </location>
    <ligand>
        <name>Zn(2+)</name>
        <dbReference type="ChEBI" id="CHEBI:29105"/>
        <note>catalytic</note>
    </ligand>
</feature>
<dbReference type="HAMAP" id="MF_01161">
    <property type="entry name" value="tRNA_Ile_lys_synt"/>
    <property type="match status" value="1"/>
</dbReference>
<dbReference type="InterPro" id="IPR011063">
    <property type="entry name" value="TilS/TtcA_N"/>
</dbReference>
<evidence type="ECO:0000256" key="4">
    <source>
        <dbReference type="ARBA" id="ARBA00022694"/>
    </source>
</evidence>
<evidence type="ECO:0000256" key="8">
    <source>
        <dbReference type="ARBA" id="ARBA00048539"/>
    </source>
</evidence>
<dbReference type="GO" id="GO:0008270">
    <property type="term" value="F:zinc ion binding"/>
    <property type="evidence" value="ECO:0007669"/>
    <property type="project" value="UniProtKB-UniRule"/>
</dbReference>
<dbReference type="GO" id="GO:0002100">
    <property type="term" value="P:tRNA wobble adenosine to inosine editing"/>
    <property type="evidence" value="ECO:0007669"/>
    <property type="project" value="UniProtKB-UniRule"/>
</dbReference>
<evidence type="ECO:0000256" key="1">
    <source>
        <dbReference type="ARBA" id="ARBA00004496"/>
    </source>
</evidence>
<dbReference type="PANTHER" id="PTHR43033">
    <property type="entry name" value="TRNA(ILE)-LYSIDINE SYNTHASE-RELATED"/>
    <property type="match status" value="1"/>
</dbReference>
<comment type="catalytic activity">
    <reaction evidence="7 9">
        <text>adenosine(34) in tRNA + H2O + H(+) = inosine(34) in tRNA + NH4(+)</text>
        <dbReference type="Rhea" id="RHEA:43168"/>
        <dbReference type="Rhea" id="RHEA-COMP:10373"/>
        <dbReference type="Rhea" id="RHEA-COMP:10374"/>
        <dbReference type="ChEBI" id="CHEBI:15377"/>
        <dbReference type="ChEBI" id="CHEBI:15378"/>
        <dbReference type="ChEBI" id="CHEBI:28938"/>
        <dbReference type="ChEBI" id="CHEBI:74411"/>
        <dbReference type="ChEBI" id="CHEBI:82852"/>
        <dbReference type="EC" id="3.5.4.33"/>
    </reaction>
</comment>
<protein>
    <recommendedName>
        <fullName evidence="9 10">Multifunctional fusion protein</fullName>
    </recommendedName>
    <domain>
        <recommendedName>
            <fullName evidence="10">tRNA(Ile)-lysidine synthase</fullName>
            <ecNumber evidence="10">6.3.4.19</ecNumber>
        </recommendedName>
        <alternativeName>
            <fullName evidence="10">tRNA(Ile)-2-lysyl-cytidine synthase</fullName>
        </alternativeName>
        <alternativeName>
            <fullName evidence="10">tRNA(Ile)-lysidine synthetase</fullName>
        </alternativeName>
    </domain>
    <domain>
        <recommendedName>
            <fullName evidence="9">tRNA-specific adenosine deaminase</fullName>
            <ecNumber evidence="9">3.5.4.33</ecNumber>
        </recommendedName>
    </domain>
</protein>
<dbReference type="InterPro" id="IPR016193">
    <property type="entry name" value="Cytidine_deaminase-like"/>
</dbReference>
<evidence type="ECO:0000313" key="12">
    <source>
        <dbReference type="EMBL" id="CAA9551958.1"/>
    </source>
</evidence>
<keyword evidence="9" id="KW-0479">Metal-binding</keyword>
<dbReference type="InterPro" id="IPR012795">
    <property type="entry name" value="tRNA_Ile_lys_synt_N"/>
</dbReference>
<dbReference type="PROSITE" id="PS51747">
    <property type="entry name" value="CYT_DCMP_DEAMINASES_2"/>
    <property type="match status" value="1"/>
</dbReference>
<dbReference type="SMART" id="SM00977">
    <property type="entry name" value="TilS_C"/>
    <property type="match status" value="1"/>
</dbReference>
<comment type="subcellular location">
    <subcellularLocation>
        <location evidence="1 10">Cytoplasm</location>
    </subcellularLocation>
</comment>
<evidence type="ECO:0000256" key="7">
    <source>
        <dbReference type="ARBA" id="ARBA00048045"/>
    </source>
</evidence>
<keyword evidence="5 10" id="KW-0547">Nucleotide-binding</keyword>
<evidence type="ECO:0000256" key="9">
    <source>
        <dbReference type="HAMAP-Rule" id="MF_00972"/>
    </source>
</evidence>
<dbReference type="NCBIfam" id="TIGR02432">
    <property type="entry name" value="lysidine_TilS_N"/>
    <property type="match status" value="1"/>
</dbReference>
<gene>
    <name evidence="9" type="primary">tadA</name>
    <name evidence="10" type="synonym">tilS</name>
    <name evidence="12" type="ORF">AVDCRST_MAG86-1505</name>
</gene>
<dbReference type="Gene3D" id="3.40.140.10">
    <property type="entry name" value="Cytidine Deaminase, domain 2"/>
    <property type="match status" value="1"/>
</dbReference>
<dbReference type="GO" id="GO:0032267">
    <property type="term" value="F:tRNA(Ile)-lysidine synthase activity"/>
    <property type="evidence" value="ECO:0007669"/>
    <property type="project" value="UniProtKB-EC"/>
</dbReference>
<dbReference type="CDD" id="cd01992">
    <property type="entry name" value="TilS_N"/>
    <property type="match status" value="1"/>
</dbReference>
<feature type="binding site" evidence="9">
    <location>
        <position position="480"/>
    </location>
    <ligand>
        <name>Zn(2+)</name>
        <dbReference type="ChEBI" id="CHEBI:29105"/>
        <note>catalytic</note>
    </ligand>
</feature>
<dbReference type="EC" id="3.5.4.33" evidence="9"/>
<dbReference type="HAMAP" id="MF_00972">
    <property type="entry name" value="tRNA_aden_deaminase"/>
    <property type="match status" value="1"/>
</dbReference>
<dbReference type="Pfam" id="PF14437">
    <property type="entry name" value="MafB19-deam"/>
    <property type="match status" value="1"/>
</dbReference>
<evidence type="ECO:0000256" key="3">
    <source>
        <dbReference type="ARBA" id="ARBA00022598"/>
    </source>
</evidence>